<evidence type="ECO:0000313" key="3">
    <source>
        <dbReference type="Proteomes" id="UP000234951"/>
    </source>
</evidence>
<evidence type="ECO:0000313" key="4">
    <source>
        <dbReference type="Proteomes" id="UP000235114"/>
    </source>
</evidence>
<protein>
    <submittedName>
        <fullName evidence="1">Uncharacterized protein</fullName>
    </submittedName>
</protein>
<proteinExistence type="predicted"/>
<reference evidence="1 3" key="1">
    <citation type="submission" date="2017-11" db="EMBL/GenBank/DDBJ databases">
        <title>Comparitive Functional Genomics of Dry Heat Resistant strains isolated from the Viking Spacecraft.</title>
        <authorList>
            <person name="Seuylemezian A."/>
            <person name="Cooper K."/>
            <person name="Vaishampayan P."/>
        </authorList>
    </citation>
    <scope>NUCLEOTIDE SEQUENCE [LARGE SCALE GENOMIC DNA]</scope>
    <source>
        <strain evidence="1 3">M4.6</strain>
    </source>
</reference>
<sequence length="97" mass="11533">MENLKTLSHELEYKLNSILDEVQTLEDVEVLLGHLVEDMENAVAQGEERAYYREHQRMVRVLWNLIRHTNNDLKRNSEKAERINREVLNTIMQDTKA</sequence>
<reference evidence="2 4" key="2">
    <citation type="submission" date="2017-12" db="EMBL/GenBank/DDBJ databases">
        <title>Comparative Functional Genomics of Dry Heat Resistant strains isolated from the Viking Spacecraft.</title>
        <authorList>
            <person name="Seuylemezian A."/>
            <person name="Cooper K."/>
            <person name="Vaishampayan P."/>
        </authorList>
    </citation>
    <scope>NUCLEOTIDE SEQUENCE [LARGE SCALE GENOMIC DNA]</scope>
    <source>
        <strain evidence="2 4">ATCC 29669</strain>
    </source>
</reference>
<dbReference type="Proteomes" id="UP000235114">
    <property type="component" value="Unassembled WGS sequence"/>
</dbReference>
<evidence type="ECO:0000313" key="2">
    <source>
        <dbReference type="EMBL" id="PLR99160.1"/>
    </source>
</evidence>
<accession>A0A2N5GG20</accession>
<comment type="caution">
    <text evidence="1">The sequence shown here is derived from an EMBL/GenBank/DDBJ whole genome shotgun (WGS) entry which is preliminary data.</text>
</comment>
<organism evidence="1 3">
    <name type="scientific">Bacillus canaveralius</name>
    <dbReference type="NCBI Taxonomy" id="1403243"/>
    <lineage>
        <taxon>Bacteria</taxon>
        <taxon>Bacillati</taxon>
        <taxon>Bacillota</taxon>
        <taxon>Bacilli</taxon>
        <taxon>Bacillales</taxon>
        <taxon>Bacillaceae</taxon>
        <taxon>Bacillus</taxon>
    </lineage>
</organism>
<gene>
    <name evidence="1" type="ORF">CU635_21695</name>
    <name evidence="2" type="ORF">CVD25_06450</name>
</gene>
<dbReference type="RefSeq" id="WP_101579454.1">
    <property type="nucleotide sequence ID" value="NZ_PGVA01000080.1"/>
</dbReference>
<dbReference type="EMBL" id="PGVD01000018">
    <property type="protein sequence ID" value="PLR99160.1"/>
    <property type="molecule type" value="Genomic_DNA"/>
</dbReference>
<name>A0A2N5GG20_9BACI</name>
<dbReference type="OrthoDB" id="2937274at2"/>
<keyword evidence="4" id="KW-1185">Reference proteome</keyword>
<dbReference type="Proteomes" id="UP000234951">
    <property type="component" value="Unassembled WGS sequence"/>
</dbReference>
<evidence type="ECO:0000313" key="1">
    <source>
        <dbReference type="EMBL" id="PLR79708.1"/>
    </source>
</evidence>
<dbReference type="EMBL" id="PGVA01000080">
    <property type="protein sequence ID" value="PLR79708.1"/>
    <property type="molecule type" value="Genomic_DNA"/>
</dbReference>
<dbReference type="AlphaFoldDB" id="A0A2N5GG20"/>